<keyword evidence="4" id="KW-0325">Glycoprotein</keyword>
<evidence type="ECO:0000256" key="5">
    <source>
        <dbReference type="ARBA" id="ARBA00023295"/>
    </source>
</evidence>
<evidence type="ECO:0000256" key="6">
    <source>
        <dbReference type="RuleBase" id="RU361169"/>
    </source>
</evidence>
<dbReference type="InterPro" id="IPR012334">
    <property type="entry name" value="Pectin_lyas_fold"/>
</dbReference>
<accession>A0ABQ6N8P3</accession>
<evidence type="ECO:0008006" key="9">
    <source>
        <dbReference type="Google" id="ProtNLM"/>
    </source>
</evidence>
<dbReference type="PANTHER" id="PTHR31736:SF19">
    <property type="entry name" value="PECTIN LYASE SUPERFAMILY PROTEIN-RELATED"/>
    <property type="match status" value="1"/>
</dbReference>
<dbReference type="Pfam" id="PF00295">
    <property type="entry name" value="Glyco_hydro_28"/>
    <property type="match status" value="1"/>
</dbReference>
<feature type="non-terminal residue" evidence="7">
    <location>
        <position position="1"/>
    </location>
</feature>
<organism evidence="7 8">
    <name type="scientific">Tetraparma gracilis</name>
    <dbReference type="NCBI Taxonomy" id="2962635"/>
    <lineage>
        <taxon>Eukaryota</taxon>
        <taxon>Sar</taxon>
        <taxon>Stramenopiles</taxon>
        <taxon>Ochrophyta</taxon>
        <taxon>Bolidophyceae</taxon>
        <taxon>Parmales</taxon>
        <taxon>Triparmaceae</taxon>
        <taxon>Tetraparma</taxon>
    </lineage>
</organism>
<keyword evidence="8" id="KW-1185">Reference proteome</keyword>
<evidence type="ECO:0000313" key="7">
    <source>
        <dbReference type="EMBL" id="GMI42855.1"/>
    </source>
</evidence>
<evidence type="ECO:0000256" key="1">
    <source>
        <dbReference type="ARBA" id="ARBA00008834"/>
    </source>
</evidence>
<dbReference type="InterPro" id="IPR011050">
    <property type="entry name" value="Pectin_lyase_fold/virulence"/>
</dbReference>
<keyword evidence="5 6" id="KW-0326">Glycosidase</keyword>
<protein>
    <recommendedName>
        <fullName evidence="9">Glycoside hydrolase family 28 protein</fullName>
    </recommendedName>
</protein>
<sequence length="366" mass="41122">FPNKTFHVMGGIRADDLTDVTISFDGTIVFSDDMDEWPRNGDGSVFPCLLFNNPTNVVWTSSGKGLLDGKGKKWWGFPGIGYLQHGENRPRLIESNGGTNLLVENIIMKDSPYWTFWFHNVNHLEVRNCDIDARRDDRDNHNLYDITAFNTDGYDVTGRDVWIHDCSVWCQDDTIAVKDDSQDMVFERITASGVGLTIGSIGNSLVKNITFRDIYMHDSYKGIYMKFRGDGGTIQDVTYENIHMESPSQWPIWIGPAQQSDSNRLCAAHPCSICWPDVPFSQCDAGASQYKNILLKNITINNPKLNPGVIFGNDTTAMENIVFEDVKVTNPHKGKEDYYKCDGVKNGIARGSTYPVPACFEDQTGQ</sequence>
<evidence type="ECO:0000313" key="8">
    <source>
        <dbReference type="Proteomes" id="UP001165060"/>
    </source>
</evidence>
<dbReference type="PANTHER" id="PTHR31736">
    <property type="match status" value="1"/>
</dbReference>
<reference evidence="7 8" key="1">
    <citation type="journal article" date="2023" name="Commun. Biol.">
        <title>Genome analysis of Parmales, the sister group of diatoms, reveals the evolutionary specialization of diatoms from phago-mixotrophs to photoautotrophs.</title>
        <authorList>
            <person name="Ban H."/>
            <person name="Sato S."/>
            <person name="Yoshikawa S."/>
            <person name="Yamada K."/>
            <person name="Nakamura Y."/>
            <person name="Ichinomiya M."/>
            <person name="Sato N."/>
            <person name="Blanc-Mathieu R."/>
            <person name="Endo H."/>
            <person name="Kuwata A."/>
            <person name="Ogata H."/>
        </authorList>
    </citation>
    <scope>NUCLEOTIDE SEQUENCE [LARGE SCALE GENOMIC DNA]</scope>
</reference>
<keyword evidence="3" id="KW-1015">Disulfide bond</keyword>
<name>A0ABQ6N8P3_9STRA</name>
<dbReference type="Gene3D" id="2.160.20.10">
    <property type="entry name" value="Single-stranded right-handed beta-helix, Pectin lyase-like"/>
    <property type="match status" value="1"/>
</dbReference>
<dbReference type="EMBL" id="BRYB01001097">
    <property type="protein sequence ID" value="GMI42855.1"/>
    <property type="molecule type" value="Genomic_DNA"/>
</dbReference>
<keyword evidence="2 6" id="KW-0378">Hydrolase</keyword>
<comment type="similarity">
    <text evidence="1 6">Belongs to the glycosyl hydrolase 28 family.</text>
</comment>
<evidence type="ECO:0000256" key="4">
    <source>
        <dbReference type="ARBA" id="ARBA00023180"/>
    </source>
</evidence>
<dbReference type="InterPro" id="IPR000743">
    <property type="entry name" value="Glyco_hydro_28"/>
</dbReference>
<evidence type="ECO:0000256" key="3">
    <source>
        <dbReference type="ARBA" id="ARBA00023157"/>
    </source>
</evidence>
<comment type="caution">
    <text evidence="7">The sequence shown here is derived from an EMBL/GenBank/DDBJ whole genome shotgun (WGS) entry which is preliminary data.</text>
</comment>
<gene>
    <name evidence="7" type="ORF">TeGR_g6210</name>
</gene>
<evidence type="ECO:0000256" key="2">
    <source>
        <dbReference type="ARBA" id="ARBA00022801"/>
    </source>
</evidence>
<dbReference type="Proteomes" id="UP001165060">
    <property type="component" value="Unassembled WGS sequence"/>
</dbReference>
<proteinExistence type="inferred from homology"/>
<dbReference type="SUPFAM" id="SSF51126">
    <property type="entry name" value="Pectin lyase-like"/>
    <property type="match status" value="1"/>
</dbReference>